<dbReference type="SFLD" id="SFLDS00019">
    <property type="entry name" value="Glutathione_Transferase_(cytos"/>
    <property type="match status" value="2"/>
</dbReference>
<protein>
    <recommendedName>
        <fullName evidence="1">glutathione transferase</fullName>
        <ecNumber evidence="1">2.5.1.18</ecNumber>
    </recommendedName>
</protein>
<feature type="domain" description="GST N-terminal" evidence="5">
    <location>
        <begin position="238"/>
        <end position="336"/>
    </location>
</feature>
<dbReference type="Pfam" id="PF02798">
    <property type="entry name" value="GST_N"/>
    <property type="match status" value="2"/>
</dbReference>
<evidence type="ECO:0000259" key="6">
    <source>
        <dbReference type="PROSITE" id="PS50405"/>
    </source>
</evidence>
<sequence>MCFGDSKKLNLSLFSDMADEVKLHGVWNSPFSCRVIWVLKLKGIPYDYIEEDLQNKSPELLKYNPVHKKIPVLVHGVRPICESMIIVEYIEETWPQKYPLLPTDPYERAMARFWVKYFEEKTIAIWMVFRTTGEEQEKFKKETLEMLRTIEEHTSTLGKKKFFGGDKIGIVDIAFGWISQWFEVVEDVVGVKLFEAHAFPCLHAWTQNFKQVPLIKQNLPDRDKMLVLFKRARANFMAEVKLHGFWSSPFSCRVIWALKLKGIPYDYIEEDLHKKSPELLKYNPFTRKSRCSFMVGGQSGPAIWMVSQTTGDEQVKFKKESLEVLRTIDNHAGTLGKNKFFGGDNIGILDIALGYIAHWTEVIEDVAGVKLFEAHAFPYLHAWTQNFKEVPAIKENLPDRDKMLVHFKGVSDMAEVIKLHGAWPSPFSCRVIWALKLKGIPYENIEEDLPYRKSPELLKYNPVHKKIPVLVHGEKPICESMIIIEYIEETWPETPLLPADPYDRAIARFWVKFADDKGPSIWMVFRTTGEEQEKFKKESLEMLKTIEEHAGTLGKKKFFGGDNIGIVDIAFGGIAHWFGVIEDVVGVKLFEAQVFPACKHGLRTSNKCLQSKITFL</sequence>
<dbReference type="GO" id="GO:0006749">
    <property type="term" value="P:glutathione metabolic process"/>
    <property type="evidence" value="ECO:0007669"/>
    <property type="project" value="InterPro"/>
</dbReference>
<dbReference type="SUPFAM" id="SSF47616">
    <property type="entry name" value="GST C-terminal domain-like"/>
    <property type="match status" value="3"/>
</dbReference>
<dbReference type="InterPro" id="IPR045074">
    <property type="entry name" value="GST_C_Tau"/>
</dbReference>
<evidence type="ECO:0000256" key="1">
    <source>
        <dbReference type="ARBA" id="ARBA00012452"/>
    </source>
</evidence>
<dbReference type="SFLD" id="SFLDG01152">
    <property type="entry name" value="Main.3:_Omega-_and_Tau-like"/>
    <property type="match status" value="2"/>
</dbReference>
<organism evidence="7">
    <name type="scientific">Prunus dulcis</name>
    <name type="common">Almond</name>
    <name type="synonym">Amygdalus dulcis</name>
    <dbReference type="NCBI Taxonomy" id="3755"/>
    <lineage>
        <taxon>Eukaryota</taxon>
        <taxon>Viridiplantae</taxon>
        <taxon>Streptophyta</taxon>
        <taxon>Embryophyta</taxon>
        <taxon>Tracheophyta</taxon>
        <taxon>Spermatophyta</taxon>
        <taxon>Magnoliopsida</taxon>
        <taxon>eudicotyledons</taxon>
        <taxon>Gunneridae</taxon>
        <taxon>Pentapetalae</taxon>
        <taxon>rosids</taxon>
        <taxon>fabids</taxon>
        <taxon>Rosales</taxon>
        <taxon>Rosaceae</taxon>
        <taxon>Amygdaloideae</taxon>
        <taxon>Amygdaleae</taxon>
        <taxon>Prunus</taxon>
    </lineage>
</organism>
<dbReference type="EMBL" id="AP019297">
    <property type="protein sequence ID" value="BBG92620.1"/>
    <property type="molecule type" value="Genomic_DNA"/>
</dbReference>
<feature type="domain" description="GST C-terminal" evidence="6">
    <location>
        <begin position="500"/>
        <end position="616"/>
    </location>
</feature>
<dbReference type="GO" id="GO:0005737">
    <property type="term" value="C:cytoplasm"/>
    <property type="evidence" value="ECO:0007669"/>
    <property type="project" value="TreeGrafter"/>
</dbReference>
<comment type="catalytic activity">
    <reaction evidence="4">
        <text>RX + glutathione = an S-substituted glutathione + a halide anion + H(+)</text>
        <dbReference type="Rhea" id="RHEA:16437"/>
        <dbReference type="ChEBI" id="CHEBI:15378"/>
        <dbReference type="ChEBI" id="CHEBI:16042"/>
        <dbReference type="ChEBI" id="CHEBI:17792"/>
        <dbReference type="ChEBI" id="CHEBI:57925"/>
        <dbReference type="ChEBI" id="CHEBI:90779"/>
        <dbReference type="EC" id="2.5.1.18"/>
    </reaction>
</comment>
<dbReference type="Pfam" id="PF00043">
    <property type="entry name" value="GST_C"/>
    <property type="match status" value="1"/>
</dbReference>
<dbReference type="FunFam" id="3.40.30.10:FF:000014">
    <property type="entry name" value="Tau class glutathione S-transferase"/>
    <property type="match status" value="1"/>
</dbReference>
<dbReference type="FunFam" id="3.40.30.10:FF:000044">
    <property type="entry name" value="Glutathione S-transferase GSTU6"/>
    <property type="match status" value="1"/>
</dbReference>
<dbReference type="Gene3D" id="3.40.30.10">
    <property type="entry name" value="Glutaredoxin"/>
    <property type="match status" value="3"/>
</dbReference>
<dbReference type="CDD" id="cd03185">
    <property type="entry name" value="GST_C_Tau"/>
    <property type="match status" value="3"/>
</dbReference>
<dbReference type="InterPro" id="IPR036249">
    <property type="entry name" value="Thioredoxin-like_sf"/>
</dbReference>
<dbReference type="SUPFAM" id="SSF52833">
    <property type="entry name" value="Thioredoxin-like"/>
    <property type="match status" value="3"/>
</dbReference>
<feature type="non-terminal residue" evidence="7">
    <location>
        <position position="616"/>
    </location>
</feature>
<dbReference type="Gene3D" id="1.20.1050.10">
    <property type="match status" value="3"/>
</dbReference>
<gene>
    <name evidence="7" type="ORF">Prudu_000404</name>
</gene>
<accession>A0A4Y1QL80</accession>
<dbReference type="InterPro" id="IPR010987">
    <property type="entry name" value="Glutathione-S-Trfase_C-like"/>
</dbReference>
<dbReference type="InterPro" id="IPR040079">
    <property type="entry name" value="Glutathione_S-Trfase"/>
</dbReference>
<feature type="domain" description="GST C-terminal" evidence="6">
    <location>
        <begin position="104"/>
        <end position="236"/>
    </location>
</feature>
<dbReference type="EC" id="2.5.1.18" evidence="1"/>
<dbReference type="InterPro" id="IPR045073">
    <property type="entry name" value="Omega/Tau-like"/>
</dbReference>
<dbReference type="FunFam" id="1.20.1050.10:FF:000012">
    <property type="entry name" value="Tau class glutathione S-transferase"/>
    <property type="match status" value="1"/>
</dbReference>
<evidence type="ECO:0000256" key="2">
    <source>
        <dbReference type="ARBA" id="ARBA00022679"/>
    </source>
</evidence>
<keyword evidence="2 7" id="KW-0808">Transferase</keyword>
<evidence type="ECO:0000259" key="5">
    <source>
        <dbReference type="PROSITE" id="PS50404"/>
    </source>
</evidence>
<evidence type="ECO:0000313" key="7">
    <source>
        <dbReference type="EMBL" id="BBG92620.1"/>
    </source>
</evidence>
<dbReference type="PROSITE" id="PS50405">
    <property type="entry name" value="GST_CTER"/>
    <property type="match status" value="3"/>
</dbReference>
<dbReference type="PANTHER" id="PTHR11260:SF679">
    <property type="entry name" value="GLUTATHIONE TRANSFERASE"/>
    <property type="match status" value="1"/>
</dbReference>
<feature type="domain" description="GST N-terminal" evidence="5">
    <location>
        <begin position="19"/>
        <end position="98"/>
    </location>
</feature>
<name>A0A4Y1QL80_PRUDU</name>
<reference evidence="7" key="1">
    <citation type="journal article" date="2019" name="Science">
        <title>Mutation of a bHLH transcription factor allowed almond domestication.</title>
        <authorList>
            <person name="Sanchez-Perez R."/>
            <person name="Pavan S."/>
            <person name="Mazzeo R."/>
            <person name="Moldovan C."/>
            <person name="Aiese Cigliano R."/>
            <person name="Del Cueto J."/>
            <person name="Ricciardi F."/>
            <person name="Lotti C."/>
            <person name="Ricciardi L."/>
            <person name="Dicenta F."/>
            <person name="Lopez-Marques R.L."/>
            <person name="Lindberg Moller B."/>
        </authorList>
    </citation>
    <scope>NUCLEOTIDE SEQUENCE</scope>
</reference>
<dbReference type="AlphaFoldDB" id="A0A4Y1QL80"/>
<proteinExistence type="inferred from homology"/>
<evidence type="ECO:0000256" key="3">
    <source>
        <dbReference type="ARBA" id="ARBA00025743"/>
    </source>
</evidence>
<dbReference type="GO" id="GO:0004364">
    <property type="term" value="F:glutathione transferase activity"/>
    <property type="evidence" value="ECO:0007669"/>
    <property type="project" value="UniProtKB-EC"/>
</dbReference>
<dbReference type="InterPro" id="IPR004045">
    <property type="entry name" value="Glutathione_S-Trfase_N"/>
</dbReference>
<feature type="domain" description="GST N-terminal" evidence="5">
    <location>
        <begin position="415"/>
        <end position="495"/>
    </location>
</feature>
<dbReference type="InterPro" id="IPR036282">
    <property type="entry name" value="Glutathione-S-Trfase_C_sf"/>
</dbReference>
<dbReference type="InterPro" id="IPR004046">
    <property type="entry name" value="GST_C"/>
</dbReference>
<dbReference type="CDD" id="cd03058">
    <property type="entry name" value="GST_N_Tau"/>
    <property type="match status" value="2"/>
</dbReference>
<feature type="domain" description="GST C-terminal" evidence="6">
    <location>
        <begin position="227"/>
        <end position="407"/>
    </location>
</feature>
<comment type="similarity">
    <text evidence="3">Belongs to the GST superfamily. Tau family.</text>
</comment>
<dbReference type="Pfam" id="PF13409">
    <property type="entry name" value="GST_N_2"/>
    <property type="match status" value="1"/>
</dbReference>
<dbReference type="PROSITE" id="PS50404">
    <property type="entry name" value="GST_NTER"/>
    <property type="match status" value="3"/>
</dbReference>
<evidence type="ECO:0000256" key="4">
    <source>
        <dbReference type="ARBA" id="ARBA00047960"/>
    </source>
</evidence>
<dbReference type="PANTHER" id="PTHR11260">
    <property type="entry name" value="GLUTATHIONE S-TRANSFERASE, GST, SUPERFAMILY, GST DOMAIN CONTAINING"/>
    <property type="match status" value="1"/>
</dbReference>
<dbReference type="SFLD" id="SFLDG00358">
    <property type="entry name" value="Main_(cytGST)"/>
    <property type="match status" value="2"/>
</dbReference>